<evidence type="ECO:0000313" key="1">
    <source>
        <dbReference type="EMBL" id="EKX45815.1"/>
    </source>
</evidence>
<reference evidence="3" key="2">
    <citation type="submission" date="2012-11" db="EMBL/GenBank/DDBJ databases">
        <authorList>
            <person name="Kuo A."/>
            <person name="Curtis B.A."/>
            <person name="Tanifuji G."/>
            <person name="Burki F."/>
            <person name="Gruber A."/>
            <person name="Irimia M."/>
            <person name="Maruyama S."/>
            <person name="Arias M.C."/>
            <person name="Ball S.G."/>
            <person name="Gile G.H."/>
            <person name="Hirakawa Y."/>
            <person name="Hopkins J.F."/>
            <person name="Rensing S.A."/>
            <person name="Schmutz J."/>
            <person name="Symeonidi A."/>
            <person name="Elias M."/>
            <person name="Eveleigh R.J."/>
            <person name="Herman E.K."/>
            <person name="Klute M.J."/>
            <person name="Nakayama T."/>
            <person name="Obornik M."/>
            <person name="Reyes-Prieto A."/>
            <person name="Armbrust E.V."/>
            <person name="Aves S.J."/>
            <person name="Beiko R.G."/>
            <person name="Coutinho P."/>
            <person name="Dacks J.B."/>
            <person name="Durnford D.G."/>
            <person name="Fast N.M."/>
            <person name="Green B.R."/>
            <person name="Grisdale C."/>
            <person name="Hempe F."/>
            <person name="Henrissat B."/>
            <person name="Hoppner M.P."/>
            <person name="Ishida K.-I."/>
            <person name="Kim E."/>
            <person name="Koreny L."/>
            <person name="Kroth P.G."/>
            <person name="Liu Y."/>
            <person name="Malik S.-B."/>
            <person name="Maier U.G."/>
            <person name="McRose D."/>
            <person name="Mock T."/>
            <person name="Neilson J.A."/>
            <person name="Onodera N.T."/>
            <person name="Poole A.M."/>
            <person name="Pritham E.J."/>
            <person name="Richards T.A."/>
            <person name="Rocap G."/>
            <person name="Roy S.W."/>
            <person name="Sarai C."/>
            <person name="Schaack S."/>
            <person name="Shirato S."/>
            <person name="Slamovits C.H."/>
            <person name="Spencer D.F."/>
            <person name="Suzuki S."/>
            <person name="Worden A.Z."/>
            <person name="Zauner S."/>
            <person name="Barry K."/>
            <person name="Bell C."/>
            <person name="Bharti A.K."/>
            <person name="Crow J.A."/>
            <person name="Grimwood J."/>
            <person name="Kramer R."/>
            <person name="Lindquist E."/>
            <person name="Lucas S."/>
            <person name="Salamov A."/>
            <person name="McFadden G.I."/>
            <person name="Lane C.E."/>
            <person name="Keeling P.J."/>
            <person name="Gray M.W."/>
            <person name="Grigoriev I.V."/>
            <person name="Archibald J.M."/>
        </authorList>
    </citation>
    <scope>NUCLEOTIDE SEQUENCE</scope>
    <source>
        <strain evidence="3">CCMP2712</strain>
    </source>
</reference>
<dbReference type="EnsemblProtists" id="EKX45815">
    <property type="protein sequence ID" value="EKX45815"/>
    <property type="gene ID" value="GUITHDRAFT_71041"/>
</dbReference>
<reference evidence="1 3" key="1">
    <citation type="journal article" date="2012" name="Nature">
        <title>Algal genomes reveal evolutionary mosaicism and the fate of nucleomorphs.</title>
        <authorList>
            <consortium name="DOE Joint Genome Institute"/>
            <person name="Curtis B.A."/>
            <person name="Tanifuji G."/>
            <person name="Burki F."/>
            <person name="Gruber A."/>
            <person name="Irimia M."/>
            <person name="Maruyama S."/>
            <person name="Arias M.C."/>
            <person name="Ball S.G."/>
            <person name="Gile G.H."/>
            <person name="Hirakawa Y."/>
            <person name="Hopkins J.F."/>
            <person name="Kuo A."/>
            <person name="Rensing S.A."/>
            <person name="Schmutz J."/>
            <person name="Symeonidi A."/>
            <person name="Elias M."/>
            <person name="Eveleigh R.J."/>
            <person name="Herman E.K."/>
            <person name="Klute M.J."/>
            <person name="Nakayama T."/>
            <person name="Obornik M."/>
            <person name="Reyes-Prieto A."/>
            <person name="Armbrust E.V."/>
            <person name="Aves S.J."/>
            <person name="Beiko R.G."/>
            <person name="Coutinho P."/>
            <person name="Dacks J.B."/>
            <person name="Durnford D.G."/>
            <person name="Fast N.M."/>
            <person name="Green B.R."/>
            <person name="Grisdale C.J."/>
            <person name="Hempel F."/>
            <person name="Henrissat B."/>
            <person name="Hoppner M.P."/>
            <person name="Ishida K."/>
            <person name="Kim E."/>
            <person name="Koreny L."/>
            <person name="Kroth P.G."/>
            <person name="Liu Y."/>
            <person name="Malik S.B."/>
            <person name="Maier U.G."/>
            <person name="McRose D."/>
            <person name="Mock T."/>
            <person name="Neilson J.A."/>
            <person name="Onodera N.T."/>
            <person name="Poole A.M."/>
            <person name="Pritham E.J."/>
            <person name="Richards T.A."/>
            <person name="Rocap G."/>
            <person name="Roy S.W."/>
            <person name="Sarai C."/>
            <person name="Schaack S."/>
            <person name="Shirato S."/>
            <person name="Slamovits C.H."/>
            <person name="Spencer D.F."/>
            <person name="Suzuki S."/>
            <person name="Worden A.Z."/>
            <person name="Zauner S."/>
            <person name="Barry K."/>
            <person name="Bell C."/>
            <person name="Bharti A.K."/>
            <person name="Crow J.A."/>
            <person name="Grimwood J."/>
            <person name="Kramer R."/>
            <person name="Lindquist E."/>
            <person name="Lucas S."/>
            <person name="Salamov A."/>
            <person name="McFadden G.I."/>
            <person name="Lane C.E."/>
            <person name="Keeling P.J."/>
            <person name="Gray M.W."/>
            <person name="Grigoriev I.V."/>
            <person name="Archibald J.M."/>
        </authorList>
    </citation>
    <scope>NUCLEOTIDE SEQUENCE</scope>
    <source>
        <strain evidence="1 3">CCMP2712</strain>
    </source>
</reference>
<dbReference type="EMBL" id="JH992997">
    <property type="protein sequence ID" value="EKX45815.1"/>
    <property type="molecule type" value="Genomic_DNA"/>
</dbReference>
<reference evidence="2" key="3">
    <citation type="submission" date="2016-03" db="UniProtKB">
        <authorList>
            <consortium name="EnsemblProtists"/>
        </authorList>
    </citation>
    <scope>IDENTIFICATION</scope>
</reference>
<dbReference type="Proteomes" id="UP000011087">
    <property type="component" value="Unassembled WGS sequence"/>
</dbReference>
<dbReference type="OrthoDB" id="312254at2759"/>
<sequence>MIHVADEEYYFKLVAVNERGSYVSIFDGKTEYRVGSAMSQEVKAGHGGGFYVCESLLDLLKLGPLPTRSAMLHAPWAVCLLSTGRVLLIMVV</sequence>
<organism evidence="1">
    <name type="scientific">Guillardia theta (strain CCMP2712)</name>
    <name type="common">Cryptophyte</name>
    <dbReference type="NCBI Taxonomy" id="905079"/>
    <lineage>
        <taxon>Eukaryota</taxon>
        <taxon>Cryptophyceae</taxon>
        <taxon>Pyrenomonadales</taxon>
        <taxon>Geminigeraceae</taxon>
        <taxon>Guillardia</taxon>
    </lineage>
</organism>
<accession>L1JCK9</accession>
<evidence type="ECO:0000313" key="3">
    <source>
        <dbReference type="Proteomes" id="UP000011087"/>
    </source>
</evidence>
<name>L1JCK9_GUITC</name>
<dbReference type="HOGENOM" id="CLU_2417849_0_0_1"/>
<evidence type="ECO:0000313" key="2">
    <source>
        <dbReference type="EnsemblProtists" id="EKX45815"/>
    </source>
</evidence>
<keyword evidence="3" id="KW-1185">Reference proteome</keyword>
<dbReference type="GeneID" id="17302566"/>
<dbReference type="KEGG" id="gtt:GUITHDRAFT_71041"/>
<dbReference type="AlphaFoldDB" id="L1JCK9"/>
<protein>
    <submittedName>
        <fullName evidence="1 2">Uncharacterized protein</fullName>
    </submittedName>
</protein>
<dbReference type="PaxDb" id="55529-EKX45815"/>
<proteinExistence type="predicted"/>
<dbReference type="RefSeq" id="XP_005832795.1">
    <property type="nucleotide sequence ID" value="XM_005832738.1"/>
</dbReference>
<gene>
    <name evidence="1" type="ORF">GUITHDRAFT_71041</name>
</gene>